<dbReference type="EMBL" id="CP108021">
    <property type="protein sequence ID" value="WUM18858.1"/>
    <property type="molecule type" value="Genomic_DNA"/>
</dbReference>
<comment type="subcellular location">
    <subcellularLocation>
        <location evidence="1">Cell membrane</location>
        <topology evidence="1">Multi-pass membrane protein</topology>
    </subcellularLocation>
</comment>
<evidence type="ECO:0000313" key="9">
    <source>
        <dbReference type="EMBL" id="WUM18858.1"/>
    </source>
</evidence>
<feature type="transmembrane region" description="Helical" evidence="8">
    <location>
        <begin position="93"/>
        <end position="114"/>
    </location>
</feature>
<feature type="transmembrane region" description="Helical" evidence="8">
    <location>
        <begin position="391"/>
        <end position="409"/>
    </location>
</feature>
<feature type="transmembrane region" description="Helical" evidence="8">
    <location>
        <begin position="289"/>
        <end position="305"/>
    </location>
</feature>
<keyword evidence="4 8" id="KW-0812">Transmembrane</keyword>
<dbReference type="InterPro" id="IPR018584">
    <property type="entry name" value="GT87"/>
</dbReference>
<dbReference type="GO" id="GO:0016758">
    <property type="term" value="F:hexosyltransferase activity"/>
    <property type="evidence" value="ECO:0007669"/>
    <property type="project" value="InterPro"/>
</dbReference>
<keyword evidence="3" id="KW-0808">Transferase</keyword>
<reference evidence="9 10" key="1">
    <citation type="submission" date="2022-10" db="EMBL/GenBank/DDBJ databases">
        <title>The complete genomes of actinobacterial strains from the NBC collection.</title>
        <authorList>
            <person name="Joergensen T.S."/>
            <person name="Alvarez Arevalo M."/>
            <person name="Sterndorff E.B."/>
            <person name="Faurdal D."/>
            <person name="Vuksanovic O."/>
            <person name="Mourched A.-S."/>
            <person name="Charusanti P."/>
            <person name="Shaw S."/>
            <person name="Blin K."/>
            <person name="Weber T."/>
        </authorList>
    </citation>
    <scope>NUCLEOTIDE SEQUENCE [LARGE SCALE GENOMIC DNA]</scope>
    <source>
        <strain evidence="9 10">NBC_00319</strain>
    </source>
</reference>
<dbReference type="RefSeq" id="WP_328856440.1">
    <property type="nucleotide sequence ID" value="NZ_CP108021.1"/>
</dbReference>
<feature type="transmembrane region" description="Helical" evidence="8">
    <location>
        <begin position="7"/>
        <end position="27"/>
    </location>
</feature>
<evidence type="ECO:0000256" key="6">
    <source>
        <dbReference type="ARBA" id="ARBA00023136"/>
    </source>
</evidence>
<evidence type="ECO:0000256" key="8">
    <source>
        <dbReference type="SAM" id="Phobius"/>
    </source>
</evidence>
<comment type="similarity">
    <text evidence="7">Belongs to the glycosyltransferase 87 family.</text>
</comment>
<feature type="transmembrane region" description="Helical" evidence="8">
    <location>
        <begin position="120"/>
        <end position="136"/>
    </location>
</feature>
<protein>
    <submittedName>
        <fullName evidence="9">Glycosyltransferase 87 family protein</fullName>
    </submittedName>
</protein>
<dbReference type="AlphaFoldDB" id="A0AAU4JYM7"/>
<feature type="transmembrane region" description="Helical" evidence="8">
    <location>
        <begin position="262"/>
        <end position="282"/>
    </location>
</feature>
<feature type="transmembrane region" description="Helical" evidence="8">
    <location>
        <begin position="198"/>
        <end position="217"/>
    </location>
</feature>
<dbReference type="KEGG" id="whr:OG579_14105"/>
<evidence type="ECO:0000256" key="3">
    <source>
        <dbReference type="ARBA" id="ARBA00022679"/>
    </source>
</evidence>
<sequence length="426" mass="46823">MIARRTLIVAGFGALGVLAVYVQHLIIGYDVPFWGLFDNQLDLDVYRAGARTVLDGGRLYDAKLLGQMDYTYAPVSVVVFTPFAWMSFLAARIVWTAAIFVALYFVITLSFRALGRPITPRLRVIAVSLVLVAALLEPVRSTIWFGQVNIFLMAVILWDLLRADRSRLHGIGTGIAAGVKLTPLIFVLYLLVQRRWRAAIGVIAGFVGTIVAAFVVLPGDSWQYWTGTFFDSNRVGVPDTVGNQSIRGALANYFRTDSPSTGAWLVLALLAMGLGLWAAVVAHRHGQELLALTLVGMTSCAVSPMSWGHHWVWVVPLGVILVHHALAARTRLIAIAATTAAVALLLVTFAWRTVIDGPMTFVGETHPDARYTGLFFKHGIEWLRWFTLDPYNWVFVAAAVTTLVILVPARMSVFDSRALAEDGYHS</sequence>
<keyword evidence="10" id="KW-1185">Reference proteome</keyword>
<evidence type="ECO:0000256" key="5">
    <source>
        <dbReference type="ARBA" id="ARBA00022989"/>
    </source>
</evidence>
<feature type="transmembrane region" description="Helical" evidence="8">
    <location>
        <begin position="332"/>
        <end position="351"/>
    </location>
</feature>
<dbReference type="Pfam" id="PF09594">
    <property type="entry name" value="GT87"/>
    <property type="match status" value="1"/>
</dbReference>
<proteinExistence type="inferred from homology"/>
<feature type="transmembrane region" description="Helical" evidence="8">
    <location>
        <begin position="311"/>
        <end position="327"/>
    </location>
</feature>
<evidence type="ECO:0000256" key="2">
    <source>
        <dbReference type="ARBA" id="ARBA00022475"/>
    </source>
</evidence>
<evidence type="ECO:0000256" key="7">
    <source>
        <dbReference type="ARBA" id="ARBA00024033"/>
    </source>
</evidence>
<accession>A0AAU4JYM7</accession>
<evidence type="ECO:0000256" key="4">
    <source>
        <dbReference type="ARBA" id="ARBA00022692"/>
    </source>
</evidence>
<feature type="transmembrane region" description="Helical" evidence="8">
    <location>
        <begin position="167"/>
        <end position="191"/>
    </location>
</feature>
<name>A0AAU4JYM7_9NOCA</name>
<organism evidence="9 10">
    <name type="scientific">Williamsia herbipolensis</name>
    <dbReference type="NCBI Taxonomy" id="1603258"/>
    <lineage>
        <taxon>Bacteria</taxon>
        <taxon>Bacillati</taxon>
        <taxon>Actinomycetota</taxon>
        <taxon>Actinomycetes</taxon>
        <taxon>Mycobacteriales</taxon>
        <taxon>Nocardiaceae</taxon>
        <taxon>Williamsia</taxon>
    </lineage>
</organism>
<dbReference type="GO" id="GO:0005886">
    <property type="term" value="C:plasma membrane"/>
    <property type="evidence" value="ECO:0007669"/>
    <property type="project" value="UniProtKB-SubCell"/>
</dbReference>
<keyword evidence="5 8" id="KW-1133">Transmembrane helix</keyword>
<gene>
    <name evidence="9" type="ORF">OG579_14105</name>
</gene>
<evidence type="ECO:0000256" key="1">
    <source>
        <dbReference type="ARBA" id="ARBA00004651"/>
    </source>
</evidence>
<dbReference type="Proteomes" id="UP001432128">
    <property type="component" value="Chromosome"/>
</dbReference>
<keyword evidence="2" id="KW-1003">Cell membrane</keyword>
<keyword evidence="6 8" id="KW-0472">Membrane</keyword>
<evidence type="ECO:0000313" key="10">
    <source>
        <dbReference type="Proteomes" id="UP001432128"/>
    </source>
</evidence>